<dbReference type="InterPro" id="IPR002192">
    <property type="entry name" value="PPDK_AMP/ATP-bd"/>
</dbReference>
<dbReference type="InterPro" id="IPR051549">
    <property type="entry name" value="PEP_Utilizing_Enz"/>
</dbReference>
<evidence type="ECO:0000259" key="2">
    <source>
        <dbReference type="Pfam" id="PF00391"/>
    </source>
</evidence>
<dbReference type="AlphaFoldDB" id="A0A1H1QE12"/>
<dbReference type="STRING" id="117157.SAMN04489717_1979"/>
<dbReference type="RefSeq" id="WP_197681760.1">
    <property type="nucleotide sequence ID" value="NZ_LT629732.1"/>
</dbReference>
<proteinExistence type="predicted"/>
<evidence type="ECO:0000313" key="4">
    <source>
        <dbReference type="EMBL" id="SDS21517.1"/>
    </source>
</evidence>
<dbReference type="PANTHER" id="PTHR43615">
    <property type="entry name" value="PHOSPHOENOLPYRUVATE SYNTHASE-RELATED"/>
    <property type="match status" value="1"/>
</dbReference>
<keyword evidence="4" id="KW-0670">Pyruvate</keyword>
<dbReference type="GO" id="GO:0005524">
    <property type="term" value="F:ATP binding"/>
    <property type="evidence" value="ECO:0007669"/>
    <property type="project" value="InterPro"/>
</dbReference>
<dbReference type="Pfam" id="PF01326">
    <property type="entry name" value="PPDK_N"/>
    <property type="match status" value="1"/>
</dbReference>
<name>A0A1H1QE12_9ACTN</name>
<dbReference type="Proteomes" id="UP000198983">
    <property type="component" value="Chromosome I"/>
</dbReference>
<dbReference type="PANTHER" id="PTHR43615:SF1">
    <property type="entry name" value="PPDK_N DOMAIN-CONTAINING PROTEIN"/>
    <property type="match status" value="1"/>
</dbReference>
<evidence type="ECO:0000256" key="1">
    <source>
        <dbReference type="SAM" id="MobiDB-lite"/>
    </source>
</evidence>
<dbReference type="Gene3D" id="3.30.470.20">
    <property type="entry name" value="ATP-grasp fold, B domain"/>
    <property type="match status" value="1"/>
</dbReference>
<dbReference type="SUPFAM" id="SSF56059">
    <property type="entry name" value="Glutathione synthetase ATP-binding domain-like"/>
    <property type="match status" value="1"/>
</dbReference>
<dbReference type="GO" id="GO:0016301">
    <property type="term" value="F:kinase activity"/>
    <property type="evidence" value="ECO:0007669"/>
    <property type="project" value="UniProtKB-KW"/>
</dbReference>
<gene>
    <name evidence="4" type="ORF">SAMN04489717_1979</name>
</gene>
<keyword evidence="4" id="KW-0418">Kinase</keyword>
<sequence length="418" mass="43587">MIRTLADATPDTCGGKAATLATLLRHGFCVPDGFVVPFEAHRAARSTAPAHTRAEGPDQEVIPPGLAERVAQQLAQMGDPPVAVRSSAAKEGSREASAAGQYATILAVRGTSAVVEAIRTCWRSALSDRVADYWSRSRHPNQPGASPMAVLVQRLVDAEISGVMFTPDHASTSTSTRIEASWGLGPSVVDGTVVPDTYQVAADGRITRATAQKAVRLDRDLGGIMCRPVRESQRGRPSLDDPAVAEIAAAGKRIAGLLGAPQDVEWAIADGHVWILQARPITAPLPDLPTGTPTTTTTTTASVLTGAPGSPGTATGPARILRSPSDFSRARPGEVLVCRFTDPAWTPLFRIVAAVVTETGGALSHAAIVAREYALPAVLGVPEVMTRVHDGDLVTVDGTTGVVTPAHPRNPASRCSTT</sequence>
<dbReference type="Gene3D" id="3.30.1490.20">
    <property type="entry name" value="ATP-grasp fold, A domain"/>
    <property type="match status" value="1"/>
</dbReference>
<feature type="region of interest" description="Disordered" evidence="1">
    <location>
        <begin position="399"/>
        <end position="418"/>
    </location>
</feature>
<dbReference type="Gene3D" id="3.50.30.10">
    <property type="entry name" value="Phosphohistidine domain"/>
    <property type="match status" value="1"/>
</dbReference>
<dbReference type="InterPro" id="IPR036637">
    <property type="entry name" value="Phosphohistidine_dom_sf"/>
</dbReference>
<reference evidence="4 5" key="1">
    <citation type="submission" date="2016-10" db="EMBL/GenBank/DDBJ databases">
        <authorList>
            <person name="de Groot N.N."/>
        </authorList>
    </citation>
    <scope>NUCLEOTIDE SEQUENCE [LARGE SCALE GENOMIC DNA]</scope>
    <source>
        <strain evidence="4 5">DSM 22024</strain>
    </source>
</reference>
<dbReference type="InterPro" id="IPR008279">
    <property type="entry name" value="PEP-util_enz_mobile_dom"/>
</dbReference>
<dbReference type="SUPFAM" id="SSF52009">
    <property type="entry name" value="Phosphohistidine domain"/>
    <property type="match status" value="1"/>
</dbReference>
<dbReference type="EMBL" id="LT629732">
    <property type="protein sequence ID" value="SDS21517.1"/>
    <property type="molecule type" value="Genomic_DNA"/>
</dbReference>
<dbReference type="InterPro" id="IPR013815">
    <property type="entry name" value="ATP_grasp_subdomain_1"/>
</dbReference>
<evidence type="ECO:0000313" key="5">
    <source>
        <dbReference type="Proteomes" id="UP000198983"/>
    </source>
</evidence>
<protein>
    <submittedName>
        <fullName evidence="4">Pyruvate, water dikinase</fullName>
    </submittedName>
</protein>
<feature type="domain" description="PEP-utilising enzyme mobile" evidence="2">
    <location>
        <begin position="332"/>
        <end position="401"/>
    </location>
</feature>
<keyword evidence="5" id="KW-1185">Reference proteome</keyword>
<keyword evidence="4" id="KW-0808">Transferase</keyword>
<feature type="domain" description="Pyruvate phosphate dikinase AMP/ATP-binding" evidence="3">
    <location>
        <begin position="61"/>
        <end position="283"/>
    </location>
</feature>
<organism evidence="4 5">
    <name type="scientific">Actinopolymorpha singaporensis</name>
    <dbReference type="NCBI Taxonomy" id="117157"/>
    <lineage>
        <taxon>Bacteria</taxon>
        <taxon>Bacillati</taxon>
        <taxon>Actinomycetota</taxon>
        <taxon>Actinomycetes</taxon>
        <taxon>Propionibacteriales</taxon>
        <taxon>Actinopolymorphaceae</taxon>
        <taxon>Actinopolymorpha</taxon>
    </lineage>
</organism>
<dbReference type="Pfam" id="PF00391">
    <property type="entry name" value="PEP-utilizers"/>
    <property type="match status" value="1"/>
</dbReference>
<evidence type="ECO:0000259" key="3">
    <source>
        <dbReference type="Pfam" id="PF01326"/>
    </source>
</evidence>
<accession>A0A1H1QE12</accession>